<name>A0A1H3I464_9PROT</name>
<proteinExistence type="predicted"/>
<accession>A0A1H3I464</accession>
<dbReference type="InterPro" id="IPR000182">
    <property type="entry name" value="GNAT_dom"/>
</dbReference>
<protein>
    <submittedName>
        <fullName evidence="2">Acetyltransferase (GNAT) family protein</fullName>
    </submittedName>
</protein>
<organism evidence="2 3">
    <name type="scientific">Nitrosomonas halophila</name>
    <dbReference type="NCBI Taxonomy" id="44576"/>
    <lineage>
        <taxon>Bacteria</taxon>
        <taxon>Pseudomonadati</taxon>
        <taxon>Pseudomonadota</taxon>
        <taxon>Betaproteobacteria</taxon>
        <taxon>Nitrosomonadales</taxon>
        <taxon>Nitrosomonadaceae</taxon>
        <taxon>Nitrosomonas</taxon>
    </lineage>
</organism>
<evidence type="ECO:0000313" key="3">
    <source>
        <dbReference type="Proteomes" id="UP000198640"/>
    </source>
</evidence>
<reference evidence="2 3" key="1">
    <citation type="submission" date="2016-10" db="EMBL/GenBank/DDBJ databases">
        <authorList>
            <person name="de Groot N.N."/>
        </authorList>
    </citation>
    <scope>NUCLEOTIDE SEQUENCE [LARGE SCALE GENOMIC DNA]</scope>
    <source>
        <strain evidence="2 3">Nm1</strain>
    </source>
</reference>
<keyword evidence="3" id="KW-1185">Reference proteome</keyword>
<sequence>MADKLESMNGWQEKLARLKSKGGFKAAAFWAVKKLFRVEVHFLYSMDLAQQHMLQPKPIQDICAQHAFHFISLKTSRDLALYPHALIEQLDSQCGQGVAKLIHSDTGVYALIDGTGVVSQVNINRSAVVHVDSPTNLDICLAPGDVFLGYLFTYPQYRGMGTAACLIEKVCKDIHKRGYSRIVTHIRSTNAASLNTFRKCGWSRTGWIATSTSGRLLLTHCPRRTGISIMATRQM</sequence>
<keyword evidence="2" id="KW-0808">Transferase</keyword>
<dbReference type="Pfam" id="PF00583">
    <property type="entry name" value="Acetyltransf_1"/>
    <property type="match status" value="1"/>
</dbReference>
<dbReference type="InterPro" id="IPR016181">
    <property type="entry name" value="Acyl_CoA_acyltransferase"/>
</dbReference>
<dbReference type="EMBL" id="FNOY01000024">
    <property type="protein sequence ID" value="SDY22255.1"/>
    <property type="molecule type" value="Genomic_DNA"/>
</dbReference>
<dbReference type="CDD" id="cd04301">
    <property type="entry name" value="NAT_SF"/>
    <property type="match status" value="1"/>
</dbReference>
<dbReference type="OrthoDB" id="1450704at2"/>
<dbReference type="STRING" id="44576.SAMN05421881_10242"/>
<dbReference type="Gene3D" id="3.40.630.30">
    <property type="match status" value="1"/>
</dbReference>
<dbReference type="GO" id="GO:0016747">
    <property type="term" value="F:acyltransferase activity, transferring groups other than amino-acyl groups"/>
    <property type="evidence" value="ECO:0007669"/>
    <property type="project" value="InterPro"/>
</dbReference>
<evidence type="ECO:0000259" key="1">
    <source>
        <dbReference type="Pfam" id="PF00583"/>
    </source>
</evidence>
<dbReference type="RefSeq" id="WP_090413774.1">
    <property type="nucleotide sequence ID" value="NZ_FNOY01000024.1"/>
</dbReference>
<dbReference type="Proteomes" id="UP000198640">
    <property type="component" value="Unassembled WGS sequence"/>
</dbReference>
<feature type="domain" description="N-acetyltransferase" evidence="1">
    <location>
        <begin position="142"/>
        <end position="202"/>
    </location>
</feature>
<dbReference type="AlphaFoldDB" id="A0A1H3I464"/>
<evidence type="ECO:0000313" key="2">
    <source>
        <dbReference type="EMBL" id="SDY22255.1"/>
    </source>
</evidence>
<dbReference type="SUPFAM" id="SSF55729">
    <property type="entry name" value="Acyl-CoA N-acyltransferases (Nat)"/>
    <property type="match status" value="1"/>
</dbReference>
<gene>
    <name evidence="2" type="ORF">SAMN05421881_10242</name>
</gene>